<feature type="domain" description="Carrier" evidence="7">
    <location>
        <begin position="1753"/>
        <end position="1828"/>
    </location>
</feature>
<dbReference type="InterPro" id="IPR006162">
    <property type="entry name" value="Ppantetheine_attach_site"/>
</dbReference>
<comment type="similarity">
    <text evidence="2">Belongs to the short-chain dehydrogenases/reductases (SDR) family.</text>
</comment>
<dbReference type="Gene3D" id="1.10.1200.10">
    <property type="entry name" value="ACP-like"/>
    <property type="match status" value="1"/>
</dbReference>
<dbReference type="InterPro" id="IPR049490">
    <property type="entry name" value="C883_1060-like_KR_N"/>
</dbReference>
<dbReference type="SMART" id="SM00825">
    <property type="entry name" value="PKS_KS"/>
    <property type="match status" value="1"/>
</dbReference>
<dbReference type="InterPro" id="IPR016035">
    <property type="entry name" value="Acyl_Trfase/lysoPLipase"/>
</dbReference>
<dbReference type="InterPro" id="IPR014030">
    <property type="entry name" value="Ketoacyl_synth_N"/>
</dbReference>
<proteinExistence type="inferred from homology"/>
<evidence type="ECO:0000256" key="5">
    <source>
        <dbReference type="ARBA" id="ARBA00022679"/>
    </source>
</evidence>
<dbReference type="Pfam" id="PF00698">
    <property type="entry name" value="Acyl_transf_1"/>
    <property type="match status" value="1"/>
</dbReference>
<dbReference type="EMBL" id="JQOF01000003">
    <property type="protein sequence ID" value="KGA42666.1"/>
    <property type="molecule type" value="Genomic_DNA"/>
</dbReference>
<dbReference type="InterPro" id="IPR014031">
    <property type="entry name" value="Ketoacyl_synth_C"/>
</dbReference>
<reference evidence="10 11" key="1">
    <citation type="submission" date="2014-08" db="EMBL/GenBank/DDBJ databases">
        <title>Genome sequences of NCPPB Pectobacterium isolates.</title>
        <authorList>
            <person name="Glover R.H."/>
            <person name="Sapp M."/>
            <person name="Elphinstone J."/>
        </authorList>
    </citation>
    <scope>NUCLEOTIDE SEQUENCE [LARGE SCALE GENOMIC DNA]</scope>
    <source>
        <strain evidence="10 11">NCPPB3841</strain>
    </source>
</reference>
<dbReference type="InterPro" id="IPR001227">
    <property type="entry name" value="Ac_transferase_dom_sf"/>
</dbReference>
<dbReference type="RefSeq" id="WP_044203928.1">
    <property type="nucleotide sequence ID" value="NZ_JQOF01000003.1"/>
</dbReference>
<feature type="active site" description="Proton donor; for dehydratase activity" evidence="6">
    <location>
        <position position="1582"/>
    </location>
</feature>
<dbReference type="PANTHER" id="PTHR43775">
    <property type="entry name" value="FATTY ACID SYNTHASE"/>
    <property type="match status" value="1"/>
</dbReference>
<dbReference type="PROSITE" id="PS00012">
    <property type="entry name" value="PHOSPHOPANTETHEINE"/>
    <property type="match status" value="1"/>
</dbReference>
<dbReference type="Pfam" id="PF22621">
    <property type="entry name" value="CurL-like_PKS_C"/>
    <property type="match status" value="1"/>
</dbReference>
<dbReference type="SUPFAM" id="SSF53901">
    <property type="entry name" value="Thiolase-like"/>
    <property type="match status" value="1"/>
</dbReference>
<dbReference type="Pfam" id="PF14765">
    <property type="entry name" value="PS-DH"/>
    <property type="match status" value="1"/>
</dbReference>
<dbReference type="InterPro" id="IPR009081">
    <property type="entry name" value="PP-bd_ACP"/>
</dbReference>
<dbReference type="Pfam" id="PF00109">
    <property type="entry name" value="ketoacyl-synt"/>
    <property type="match status" value="1"/>
</dbReference>
<dbReference type="Pfam" id="PF02801">
    <property type="entry name" value="Ketoacyl-synt_C"/>
    <property type="match status" value="1"/>
</dbReference>
<sequence length="1834" mass="202939">MKQQEQFRDKDIAIVGMSARFPGAEDTAIFWQNLLDGVETISTFSEEELRESGIEEEMIASPNYIRRRGILGNAQHFDANFFDITPRDAEIMDPQHRVFLECCWHAFEDAGYIPATYPGKVGIFGGTGTAWHLSKVNAHPEVQKYASGASVVTNNDKDYVTTRVSYKLNLKGPSVNVQTACSTAMVAVVMGMNSLLNGESDLIVAGGVSVDTPERRGYPYMQGGMESADGRCYAFDSRANGTVFSRGAGVVLLKRLNDAVRDGDHIYAVLKGGAVNNDGNLKAGFTAPSIHGQIAVAKQAIANAQLDPATINFVEAHGTATALGDPIEFTSLTQTFQEYTDKTQYCRLGSVKTNIGHTDAASGMASLIKASLALETGKLPASLHFESPNPNIEFETSPFIMNTELSELEPSETPHRALVNSFGVGGTNACVILEAAPPLKAGDIHDNSLLVLPFSAKSRTALEDMKHRLRDYLSAHDDANLADIAYTLQVGRQKFSHSTAIIGKDRDSLLAKLDQPSLVVTQQGKNQKSVVFMFPGQGNQYVNMARELYDTYDVFRASMDQCCNYLEPILDVNLTSIIFQDSDNIAESRINETQFTQPSLFVVEYSLAKLWMSWGIQPDVMIGHSVGEYVAACLSGVFSLEDALKAVAMRGKMVQALPAGDMLAVLLDEETLKAKLHGSKLEIAAVNYPGLCVIAGASNDVARFQQQLEDSNIFCKHLDTSHAFHSHMMEPMLPAFKKVIDSITLHAPQIPFVSTVNGEWVTEELAKNSDYWVRHVRNPVLFSHAFKALMAEDHHDFVFLEVGPGRSLESSAKQHFSAEDGALIYASLPTAKDVALSGEHLLSTLGALWASGVNVPWHQHHPEQHRRRIPLPGYPFERKRFALPALSSASNDMQSEQSVKAKKRKQADIGDWFYMPTWKKTIPAKYMAGKRVEAENTCWLLLTDTLGIAERAKQLLEKDGHKVFFVSPGTQYQEALSEGQYTLNVSSRADYVRLLKSLTEQGLRPSRILYLWNLTAAEQVQPLEHTYLSSPLNTFYPALYLQQALVNENLLDDLHVTFATSNTFSVMGERIASPENALLVGPSRVFYHEYPEVQCHLVDIDLKQNAEQLDEFAHSLVAESHIATHGNLVAYRGNQRWEESYQAVHLKQDDLGLPAELKDDGVYLITGGLGGLGILLANHLSENSNATIILTYRAALPPREEWQAWIQQHPVDDPISEKLASVLRLEARGNTIHLAQVDVNDYHGMREMLSAFPQVDGVFHTAGVAGGGIIALKNDADCANVLDPKVAGSLILDELLQDKQPDFFILFSSITSIVGDEARIDYCSGNAFMDAFAHYRSQHRRGRTVSLNWGKWGDVGMAVRWGKQLQEKKNSKLAAVEEAKGDLLTPLEREGMQESYQVNLTTKDWVIDEHRLAKQPSLVGATILSLLHEFMTGFKPQESLQVKNLMLTKPVIYTDAWPRQMRLFITPEGKGYKFTLKTRGVLELAWQEHAFGSIGHGAPTADLAPQSIDAIKQRCTTQVPYAPFITELGNANTGENFLSFSQRWNNHREIVQGNNEWLIHKVLGSDYTHDLTRYPYHPALIDSTAISCLSLITQENFLPISYGKMTFLSPLDKECYVHARLKQAYQPQDNAIVMDITFLSPEGVPLLVLENYTLMKMTMGNQLATTENASTVATAAAVKVNLADKDILLPEGLDAIKRQLAHLEFEQLVVVTSDLDQLIYESIPEQETPEFILQNSEATEGYARPALSVDYVAPENDIEKEIVKVWQSILGISGIGVNDSFTELGGNSLLAVQVVSTVSGLFEIDIRVDLFYQDQTVKGLATLILTELEALLQE</sequence>
<evidence type="ECO:0000313" key="10">
    <source>
        <dbReference type="EMBL" id="KGA42666.1"/>
    </source>
</evidence>
<dbReference type="InterPro" id="IPR016039">
    <property type="entry name" value="Thiolase-like"/>
</dbReference>
<dbReference type="InterPro" id="IPR049900">
    <property type="entry name" value="PKS_mFAS_DH"/>
</dbReference>
<evidence type="ECO:0000256" key="4">
    <source>
        <dbReference type="ARBA" id="ARBA00022553"/>
    </source>
</evidence>
<dbReference type="InterPro" id="IPR049551">
    <property type="entry name" value="PKS_DH_C"/>
</dbReference>
<feature type="active site" description="Proton acceptor; for dehydratase activity" evidence="6">
    <location>
        <position position="1410"/>
    </location>
</feature>
<dbReference type="Gene3D" id="3.40.50.720">
    <property type="entry name" value="NAD(P)-binding Rossmann-like Domain"/>
    <property type="match status" value="1"/>
</dbReference>
<dbReference type="Gene3D" id="3.10.129.110">
    <property type="entry name" value="Polyketide synthase dehydratase"/>
    <property type="match status" value="1"/>
</dbReference>
<dbReference type="SUPFAM" id="SSF55048">
    <property type="entry name" value="Probable ACP-binding domain of malonyl-CoA ACP transacylase"/>
    <property type="match status" value="1"/>
</dbReference>
<gene>
    <name evidence="10" type="ORF">KU75_05410</name>
</gene>
<dbReference type="SUPFAM" id="SSF52151">
    <property type="entry name" value="FabD/lysophospholipase-like"/>
    <property type="match status" value="1"/>
</dbReference>
<dbReference type="Pfam" id="PF21394">
    <property type="entry name" value="Beta-ketacyl_N"/>
    <property type="match status" value="1"/>
</dbReference>
<dbReference type="SUPFAM" id="SSF47336">
    <property type="entry name" value="ACP-like"/>
    <property type="match status" value="1"/>
</dbReference>
<evidence type="ECO:0000259" key="8">
    <source>
        <dbReference type="PROSITE" id="PS52004"/>
    </source>
</evidence>
<evidence type="ECO:0000256" key="1">
    <source>
        <dbReference type="ARBA" id="ARBA00005194"/>
    </source>
</evidence>
<dbReference type="InterPro" id="IPR014043">
    <property type="entry name" value="Acyl_transferase_dom"/>
</dbReference>
<feature type="region of interest" description="N-terminal hotdog fold" evidence="6">
    <location>
        <begin position="1377"/>
        <end position="1501"/>
    </location>
</feature>
<dbReference type="InterPro" id="IPR018201">
    <property type="entry name" value="Ketoacyl_synth_AS"/>
</dbReference>
<evidence type="ECO:0000259" key="7">
    <source>
        <dbReference type="PROSITE" id="PS50075"/>
    </source>
</evidence>
<dbReference type="Gene3D" id="3.40.47.10">
    <property type="match status" value="1"/>
</dbReference>
<dbReference type="InterPro" id="IPR020841">
    <property type="entry name" value="PKS_Beta-ketoAc_synthase_dom"/>
</dbReference>
<dbReference type="InterPro" id="IPR013968">
    <property type="entry name" value="PKS_KR"/>
</dbReference>
<dbReference type="Gene3D" id="3.30.70.250">
    <property type="entry name" value="Malonyl-CoA ACP transacylase, ACP-binding"/>
    <property type="match status" value="1"/>
</dbReference>
<dbReference type="InterPro" id="IPR036736">
    <property type="entry name" value="ACP-like_sf"/>
</dbReference>
<dbReference type="PROSITE" id="PS52019">
    <property type="entry name" value="PKS_MFAS_DH"/>
    <property type="match status" value="1"/>
</dbReference>
<dbReference type="CDD" id="cd08953">
    <property type="entry name" value="KR_2_SDR_x"/>
    <property type="match status" value="1"/>
</dbReference>
<dbReference type="InterPro" id="IPR057326">
    <property type="entry name" value="KR_dom"/>
</dbReference>
<dbReference type="SUPFAM" id="SSF51735">
    <property type="entry name" value="NAD(P)-binding Rossmann-fold domains"/>
    <property type="match status" value="2"/>
</dbReference>
<dbReference type="InterPro" id="IPR016036">
    <property type="entry name" value="Malonyl_transacylase_ACP-bd"/>
</dbReference>
<keyword evidence="11" id="KW-1185">Reference proteome</keyword>
<dbReference type="SMART" id="SM00822">
    <property type="entry name" value="PKS_KR"/>
    <property type="match status" value="1"/>
</dbReference>
<dbReference type="Pfam" id="PF08659">
    <property type="entry name" value="KR"/>
    <property type="match status" value="1"/>
</dbReference>
<feature type="region of interest" description="C-terminal hotdog fold" evidence="6">
    <location>
        <begin position="1516"/>
        <end position="1663"/>
    </location>
</feature>
<evidence type="ECO:0000256" key="6">
    <source>
        <dbReference type="PROSITE-ProRule" id="PRU01363"/>
    </source>
</evidence>
<dbReference type="PROSITE" id="PS52004">
    <property type="entry name" value="KS3_2"/>
    <property type="match status" value="1"/>
</dbReference>
<keyword evidence="5" id="KW-0808">Transferase</keyword>
<dbReference type="InterPro" id="IPR020806">
    <property type="entry name" value="PKS_PP-bd"/>
</dbReference>
<evidence type="ECO:0000256" key="3">
    <source>
        <dbReference type="ARBA" id="ARBA00022450"/>
    </source>
</evidence>
<dbReference type="PROSITE" id="PS50075">
    <property type="entry name" value="CARRIER"/>
    <property type="match status" value="1"/>
</dbReference>
<dbReference type="InterPro" id="IPR036291">
    <property type="entry name" value="NAD(P)-bd_dom_sf"/>
</dbReference>
<dbReference type="PROSITE" id="PS00606">
    <property type="entry name" value="KS3_1"/>
    <property type="match status" value="1"/>
</dbReference>
<dbReference type="InterPro" id="IPR042104">
    <property type="entry name" value="PKS_dehydratase_sf"/>
</dbReference>
<dbReference type="CDD" id="cd00833">
    <property type="entry name" value="PKS"/>
    <property type="match status" value="1"/>
</dbReference>
<evidence type="ECO:0000256" key="2">
    <source>
        <dbReference type="ARBA" id="ARBA00006484"/>
    </source>
</evidence>
<dbReference type="Gene3D" id="3.40.366.10">
    <property type="entry name" value="Malonyl-Coenzyme A Acyl Carrier Protein, domain 2"/>
    <property type="match status" value="1"/>
</dbReference>
<name>A0ABR4VTG5_9GAMM</name>
<feature type="domain" description="Ketosynthase family 3 (KS3)" evidence="8">
    <location>
        <begin position="9"/>
        <end position="435"/>
    </location>
</feature>
<dbReference type="PANTHER" id="PTHR43775:SF51">
    <property type="entry name" value="INACTIVE PHENOLPHTHIOCEROL SYNTHESIS POLYKETIDE SYNTHASE TYPE I PKS1-RELATED"/>
    <property type="match status" value="1"/>
</dbReference>
<comment type="caution">
    <text evidence="10">The sequence shown here is derived from an EMBL/GenBank/DDBJ whole genome shotgun (WGS) entry which is preliminary data.</text>
</comment>
<keyword evidence="3" id="KW-0596">Phosphopantetheine</keyword>
<feature type="domain" description="PKS/mFAS DH" evidence="9">
    <location>
        <begin position="1377"/>
        <end position="1663"/>
    </location>
</feature>
<evidence type="ECO:0000313" key="11">
    <source>
        <dbReference type="Proteomes" id="UP000029447"/>
    </source>
</evidence>
<dbReference type="SMART" id="SM00823">
    <property type="entry name" value="PKS_PP"/>
    <property type="match status" value="1"/>
</dbReference>
<keyword evidence="4" id="KW-0597">Phosphoprotein</keyword>
<dbReference type="Gene3D" id="3.30.70.3290">
    <property type="match status" value="1"/>
</dbReference>
<comment type="pathway">
    <text evidence="1">Lipid metabolism; fatty acid biosynthesis.</text>
</comment>
<accession>A0ABR4VTG5</accession>
<organism evidence="10 11">
    <name type="scientific">Pectobacterium odoriferum</name>
    <dbReference type="NCBI Taxonomy" id="78398"/>
    <lineage>
        <taxon>Bacteria</taxon>
        <taxon>Pseudomonadati</taxon>
        <taxon>Pseudomonadota</taxon>
        <taxon>Gammaproteobacteria</taxon>
        <taxon>Enterobacterales</taxon>
        <taxon>Pectobacteriaceae</taxon>
        <taxon>Pectobacterium</taxon>
    </lineage>
</organism>
<evidence type="ECO:0000259" key="9">
    <source>
        <dbReference type="PROSITE" id="PS52019"/>
    </source>
</evidence>
<protein>
    <submittedName>
        <fullName evidence="10">Beta-ketoacyl synthase</fullName>
    </submittedName>
</protein>
<dbReference type="Pfam" id="PF00550">
    <property type="entry name" value="PP-binding"/>
    <property type="match status" value="1"/>
</dbReference>
<dbReference type="SMART" id="SM00827">
    <property type="entry name" value="PKS_AT"/>
    <property type="match status" value="1"/>
</dbReference>
<dbReference type="InterPro" id="IPR050091">
    <property type="entry name" value="PKS_NRPS_Biosynth_Enz"/>
</dbReference>
<dbReference type="Proteomes" id="UP000029447">
    <property type="component" value="Unassembled WGS sequence"/>
</dbReference>